<protein>
    <submittedName>
        <fullName evidence="2">Uncharacterized protein</fullName>
    </submittedName>
</protein>
<evidence type="ECO:0000313" key="3">
    <source>
        <dbReference type="Proteomes" id="UP000799640"/>
    </source>
</evidence>
<gene>
    <name evidence="2" type="ORF">EJ06DRAFT_1003</name>
</gene>
<evidence type="ECO:0000256" key="1">
    <source>
        <dbReference type="SAM" id="MobiDB-lite"/>
    </source>
</evidence>
<reference evidence="2" key="1">
    <citation type="journal article" date="2020" name="Stud. Mycol.">
        <title>101 Dothideomycetes genomes: a test case for predicting lifestyles and emergence of pathogens.</title>
        <authorList>
            <person name="Haridas S."/>
            <person name="Albert R."/>
            <person name="Binder M."/>
            <person name="Bloem J."/>
            <person name="Labutti K."/>
            <person name="Salamov A."/>
            <person name="Andreopoulos B."/>
            <person name="Baker S."/>
            <person name="Barry K."/>
            <person name="Bills G."/>
            <person name="Bluhm B."/>
            <person name="Cannon C."/>
            <person name="Castanera R."/>
            <person name="Culley D."/>
            <person name="Daum C."/>
            <person name="Ezra D."/>
            <person name="Gonzalez J."/>
            <person name="Henrissat B."/>
            <person name="Kuo A."/>
            <person name="Liang C."/>
            <person name="Lipzen A."/>
            <person name="Lutzoni F."/>
            <person name="Magnuson J."/>
            <person name="Mondo S."/>
            <person name="Nolan M."/>
            <person name="Ohm R."/>
            <person name="Pangilinan J."/>
            <person name="Park H.-J."/>
            <person name="Ramirez L."/>
            <person name="Alfaro M."/>
            <person name="Sun H."/>
            <person name="Tritt A."/>
            <person name="Yoshinaga Y."/>
            <person name="Zwiers L.-H."/>
            <person name="Turgeon B."/>
            <person name="Goodwin S."/>
            <person name="Spatafora J."/>
            <person name="Crous P."/>
            <person name="Grigoriev I."/>
        </authorList>
    </citation>
    <scope>NUCLEOTIDE SEQUENCE</scope>
    <source>
        <strain evidence="2">CBS 262.69</strain>
    </source>
</reference>
<dbReference type="AlphaFoldDB" id="A0A6G1I9A4"/>
<accession>A0A6G1I9A4</accession>
<name>A0A6G1I9A4_9PEZI</name>
<evidence type="ECO:0000313" key="2">
    <source>
        <dbReference type="EMBL" id="KAF2404852.1"/>
    </source>
</evidence>
<sequence length="208" mass="22727">MPSASIPEARPKRVEVPLGIDTTCTPYLLPKEHIIRACTEVHRVCPHLRHIVSFPSQYSAPFGPSPHVVYRALERCHTIGCNFGDEKGMATRPGGRRPKPTRGNSLEIDGVSRSLQVQCKREGPTVSVGGLNGRHVRAFRRDARDTLGVGWGSLKVEGRFPIRPLQVGAPGISALNVPKLGSIMRMELRVFTIDIPGRSALIVPTVGF</sequence>
<dbReference type="EMBL" id="ML996687">
    <property type="protein sequence ID" value="KAF2404852.1"/>
    <property type="molecule type" value="Genomic_DNA"/>
</dbReference>
<dbReference type="Proteomes" id="UP000799640">
    <property type="component" value="Unassembled WGS sequence"/>
</dbReference>
<proteinExistence type="predicted"/>
<feature type="region of interest" description="Disordered" evidence="1">
    <location>
        <begin position="87"/>
        <end position="107"/>
    </location>
</feature>
<keyword evidence="3" id="KW-1185">Reference proteome</keyword>
<organism evidence="2 3">
    <name type="scientific">Trichodelitschia bisporula</name>
    <dbReference type="NCBI Taxonomy" id="703511"/>
    <lineage>
        <taxon>Eukaryota</taxon>
        <taxon>Fungi</taxon>
        <taxon>Dikarya</taxon>
        <taxon>Ascomycota</taxon>
        <taxon>Pezizomycotina</taxon>
        <taxon>Dothideomycetes</taxon>
        <taxon>Dothideomycetes incertae sedis</taxon>
        <taxon>Phaeotrichales</taxon>
        <taxon>Phaeotrichaceae</taxon>
        <taxon>Trichodelitschia</taxon>
    </lineage>
</organism>